<dbReference type="AlphaFoldDB" id="A0AAV4VKK3"/>
<sequence length="149" mass="17031">MQHSFKKTPLNSNREILDNVKEIKKDTFLVTAEVHCSLDDGASKEKSNSVESVAQDIQPTVVLMDIFKSKVAIDYLKENEHLIKEISKKSVEIIVNDEENQPGMVNQPISEMKHLNEQSSTETKKVADKLNLCHIKENSLNKKMRRPEE</sequence>
<comment type="caution">
    <text evidence="1">The sequence shown here is derived from an EMBL/GenBank/DDBJ whole genome shotgun (WGS) entry which is preliminary data.</text>
</comment>
<dbReference type="EMBL" id="BPLR01014727">
    <property type="protein sequence ID" value="GIY70832.1"/>
    <property type="molecule type" value="Genomic_DNA"/>
</dbReference>
<proteinExistence type="predicted"/>
<name>A0AAV4VKK3_CAEEX</name>
<organism evidence="1 2">
    <name type="scientific">Caerostris extrusa</name>
    <name type="common">Bark spider</name>
    <name type="synonym">Caerostris bankana</name>
    <dbReference type="NCBI Taxonomy" id="172846"/>
    <lineage>
        <taxon>Eukaryota</taxon>
        <taxon>Metazoa</taxon>
        <taxon>Ecdysozoa</taxon>
        <taxon>Arthropoda</taxon>
        <taxon>Chelicerata</taxon>
        <taxon>Arachnida</taxon>
        <taxon>Araneae</taxon>
        <taxon>Araneomorphae</taxon>
        <taxon>Entelegynae</taxon>
        <taxon>Araneoidea</taxon>
        <taxon>Araneidae</taxon>
        <taxon>Caerostris</taxon>
    </lineage>
</organism>
<accession>A0AAV4VKK3</accession>
<dbReference type="Proteomes" id="UP001054945">
    <property type="component" value="Unassembled WGS sequence"/>
</dbReference>
<reference evidence="1 2" key="1">
    <citation type="submission" date="2021-06" db="EMBL/GenBank/DDBJ databases">
        <title>Caerostris extrusa draft genome.</title>
        <authorList>
            <person name="Kono N."/>
            <person name="Arakawa K."/>
        </authorList>
    </citation>
    <scope>NUCLEOTIDE SEQUENCE [LARGE SCALE GENOMIC DNA]</scope>
</reference>
<gene>
    <name evidence="1" type="ORF">CEXT_388211</name>
</gene>
<evidence type="ECO:0000313" key="1">
    <source>
        <dbReference type="EMBL" id="GIY70832.1"/>
    </source>
</evidence>
<protein>
    <submittedName>
        <fullName evidence="1">Uncharacterized protein</fullName>
    </submittedName>
</protein>
<evidence type="ECO:0000313" key="2">
    <source>
        <dbReference type="Proteomes" id="UP001054945"/>
    </source>
</evidence>
<keyword evidence="2" id="KW-1185">Reference proteome</keyword>